<name>A0ACB6R5S2_9PLEO</name>
<evidence type="ECO:0000313" key="2">
    <source>
        <dbReference type="Proteomes" id="UP000799755"/>
    </source>
</evidence>
<organism evidence="1 2">
    <name type="scientific">Lindgomyces ingoldianus</name>
    <dbReference type="NCBI Taxonomy" id="673940"/>
    <lineage>
        <taxon>Eukaryota</taxon>
        <taxon>Fungi</taxon>
        <taxon>Dikarya</taxon>
        <taxon>Ascomycota</taxon>
        <taxon>Pezizomycotina</taxon>
        <taxon>Dothideomycetes</taxon>
        <taxon>Pleosporomycetidae</taxon>
        <taxon>Pleosporales</taxon>
        <taxon>Lindgomycetaceae</taxon>
        <taxon>Lindgomyces</taxon>
    </lineage>
</organism>
<proteinExistence type="predicted"/>
<accession>A0ACB6R5S2</accession>
<gene>
    <name evidence="1" type="ORF">BDR25DRAFT_311859</name>
</gene>
<dbReference type="Proteomes" id="UP000799755">
    <property type="component" value="Unassembled WGS sequence"/>
</dbReference>
<comment type="caution">
    <text evidence="1">The sequence shown here is derived from an EMBL/GenBank/DDBJ whole genome shotgun (WGS) entry which is preliminary data.</text>
</comment>
<sequence length="159" mass="18100">MGKRLSSGSPEPAKKRRREEPDAMSSVHRFKIGEKANEEVAPATHKPMSSKLEFCLTQYDILQRIARHSTSIDLFRIAWASKTAWRSIRKTDERWQNLTDRNRCCGFGVRYRKQDIYCEVSIGNLVYDPSIAAVCGGDPNESMDSKLCVSCKSMVCDNF</sequence>
<dbReference type="EMBL" id="MU003499">
    <property type="protein sequence ID" value="KAF2473647.1"/>
    <property type="molecule type" value="Genomic_DNA"/>
</dbReference>
<reference evidence="1" key="1">
    <citation type="journal article" date="2020" name="Stud. Mycol.">
        <title>101 Dothideomycetes genomes: a test case for predicting lifestyles and emergence of pathogens.</title>
        <authorList>
            <person name="Haridas S."/>
            <person name="Albert R."/>
            <person name="Binder M."/>
            <person name="Bloem J."/>
            <person name="Labutti K."/>
            <person name="Salamov A."/>
            <person name="Andreopoulos B."/>
            <person name="Baker S."/>
            <person name="Barry K."/>
            <person name="Bills G."/>
            <person name="Bluhm B."/>
            <person name="Cannon C."/>
            <person name="Castanera R."/>
            <person name="Culley D."/>
            <person name="Daum C."/>
            <person name="Ezra D."/>
            <person name="Gonzalez J."/>
            <person name="Henrissat B."/>
            <person name="Kuo A."/>
            <person name="Liang C."/>
            <person name="Lipzen A."/>
            <person name="Lutzoni F."/>
            <person name="Magnuson J."/>
            <person name="Mondo S."/>
            <person name="Nolan M."/>
            <person name="Ohm R."/>
            <person name="Pangilinan J."/>
            <person name="Park H.-J."/>
            <person name="Ramirez L."/>
            <person name="Alfaro M."/>
            <person name="Sun H."/>
            <person name="Tritt A."/>
            <person name="Yoshinaga Y."/>
            <person name="Zwiers L.-H."/>
            <person name="Turgeon B."/>
            <person name="Goodwin S."/>
            <person name="Spatafora J."/>
            <person name="Crous P."/>
            <person name="Grigoriev I."/>
        </authorList>
    </citation>
    <scope>NUCLEOTIDE SEQUENCE</scope>
    <source>
        <strain evidence="1">ATCC 200398</strain>
    </source>
</reference>
<keyword evidence="2" id="KW-1185">Reference proteome</keyword>
<protein>
    <submittedName>
        <fullName evidence="1">Uncharacterized protein</fullName>
    </submittedName>
</protein>
<evidence type="ECO:0000313" key="1">
    <source>
        <dbReference type="EMBL" id="KAF2473647.1"/>
    </source>
</evidence>